<reference evidence="7" key="1">
    <citation type="journal article" date="2019" name="Int. J. Syst. Evol. Microbiol.">
        <title>The Global Catalogue of Microorganisms (GCM) 10K type strain sequencing project: providing services to taxonomists for standard genome sequencing and annotation.</title>
        <authorList>
            <consortium name="The Broad Institute Genomics Platform"/>
            <consortium name="The Broad Institute Genome Sequencing Center for Infectious Disease"/>
            <person name="Wu L."/>
            <person name="Ma J."/>
        </authorList>
    </citation>
    <scope>NUCLEOTIDE SEQUENCE [LARGE SCALE GENOMIC DNA]</scope>
    <source>
        <strain evidence="7">JCM 18537</strain>
    </source>
</reference>
<evidence type="ECO:0000313" key="7">
    <source>
        <dbReference type="Proteomes" id="UP001501645"/>
    </source>
</evidence>
<dbReference type="EMBL" id="BAABKO010000004">
    <property type="protein sequence ID" value="GAA4778613.1"/>
    <property type="molecule type" value="Genomic_DNA"/>
</dbReference>
<evidence type="ECO:0000256" key="3">
    <source>
        <dbReference type="SAM" id="Phobius"/>
    </source>
</evidence>
<dbReference type="InterPro" id="IPR007621">
    <property type="entry name" value="TPM_dom"/>
</dbReference>
<name>A0ABP9ADH5_9MICO</name>
<dbReference type="Pfam" id="PF04536">
    <property type="entry name" value="TPM_phosphatase"/>
    <property type="match status" value="1"/>
</dbReference>
<evidence type="ECO:0000313" key="6">
    <source>
        <dbReference type="EMBL" id="GAA4778613.1"/>
    </source>
</evidence>
<feature type="transmembrane region" description="Helical" evidence="3">
    <location>
        <begin position="160"/>
        <end position="180"/>
    </location>
</feature>
<proteinExistence type="predicted"/>
<sequence>MRARWTAVLCAGLTILIGGTATAALAETPVALGSSRVYDGSDVLTDSEEQAADARLRELSTEEGVDLWVVYVDDFESPSDPLAWADETANRNSLGDGQYLLAIATDGRALALSYPPSGSVGEARVSEIEAAVGAALADDDWAAAVDVAADSFISRGGGGAWPWIIGLVVVAGVVIVVVLLSRRRRTPAVDTGSTPPDAVPVEELQRRAASLLIATDDAVRTSEQELGFAIAQFGEGATGEFRETLAAAKASLARAFERKAQLDDHEKDAESDVRAWNGEIIALCEQANAALDEKAQGFAQLRQLEQNAPEALAQVQEKRSQADGVVAEARQELATLSARYAPEALASVADNPEQAQARLAFADEQLVAAQQAIGAGKGGEAAVAIRTAEQAIAQARGLDTAVSQLGASLAEGEKQAAALIAELEGDVAAAKQLPDGDGQVAGAVARTEQQIATARENLAGAGRRPLLVLEALQKADDEIDRVIAGGREAADRQHRATQLLSQTILQARSAIASAEEFIAARRGGVGADARTRLAQAGADLARAEGLQQADPATALSHARNALQLANDAIASAQRDVGSFETRYPTATRSSGGDDFLGGLLGGLIGSSMGDRRSGSGWGGGGLFGGGGGWSGGGGSRSRGGSFGGGRSSSRGGRSGGRSFGGGGRSGRSGGRRF</sequence>
<feature type="domain" description="TPM" evidence="5">
    <location>
        <begin position="37"/>
        <end position="153"/>
    </location>
</feature>
<comment type="caution">
    <text evidence="6">The sequence shown here is derived from an EMBL/GenBank/DDBJ whole genome shotgun (WGS) entry which is preliminary data.</text>
</comment>
<keyword evidence="3" id="KW-1133">Transmembrane helix</keyword>
<evidence type="ECO:0000256" key="2">
    <source>
        <dbReference type="SAM" id="MobiDB-lite"/>
    </source>
</evidence>
<feature type="signal peptide" evidence="4">
    <location>
        <begin position="1"/>
        <end position="26"/>
    </location>
</feature>
<accession>A0ABP9ADH5</accession>
<dbReference type="RefSeq" id="WP_345439566.1">
    <property type="nucleotide sequence ID" value="NZ_BAABKO010000004.1"/>
</dbReference>
<organism evidence="6 7">
    <name type="scientific">Microbacterium gilvum</name>
    <dbReference type="NCBI Taxonomy" id="1336204"/>
    <lineage>
        <taxon>Bacteria</taxon>
        <taxon>Bacillati</taxon>
        <taxon>Actinomycetota</taxon>
        <taxon>Actinomycetes</taxon>
        <taxon>Micrococcales</taxon>
        <taxon>Microbacteriaceae</taxon>
        <taxon>Microbacterium</taxon>
    </lineage>
</organism>
<keyword evidence="4" id="KW-0732">Signal</keyword>
<keyword evidence="3" id="KW-0812">Transmembrane</keyword>
<feature type="chain" id="PRO_5046493884" evidence="4">
    <location>
        <begin position="27"/>
        <end position="673"/>
    </location>
</feature>
<dbReference type="Proteomes" id="UP001501645">
    <property type="component" value="Unassembled WGS sequence"/>
</dbReference>
<feature type="region of interest" description="Disordered" evidence="2">
    <location>
        <begin position="626"/>
        <end position="673"/>
    </location>
</feature>
<protein>
    <submittedName>
        <fullName evidence="6">TPM domain-containing protein</fullName>
    </submittedName>
</protein>
<keyword evidence="7" id="KW-1185">Reference proteome</keyword>
<evidence type="ECO:0000256" key="4">
    <source>
        <dbReference type="SAM" id="SignalP"/>
    </source>
</evidence>
<keyword evidence="1" id="KW-0175">Coiled coil</keyword>
<gene>
    <name evidence="6" type="ORF">GCM10023351_24450</name>
</gene>
<keyword evidence="3" id="KW-0472">Membrane</keyword>
<evidence type="ECO:0000259" key="5">
    <source>
        <dbReference type="Pfam" id="PF04536"/>
    </source>
</evidence>
<dbReference type="Gene3D" id="3.10.310.50">
    <property type="match status" value="1"/>
</dbReference>
<feature type="coiled-coil region" evidence="1">
    <location>
        <begin position="301"/>
        <end position="332"/>
    </location>
</feature>
<evidence type="ECO:0000256" key="1">
    <source>
        <dbReference type="SAM" id="Coils"/>
    </source>
</evidence>